<dbReference type="PROSITE" id="PS51553">
    <property type="entry name" value="GMPS_ATP_PPASE"/>
    <property type="match status" value="1"/>
</dbReference>
<feature type="active site" evidence="9">
    <location>
        <position position="170"/>
    </location>
</feature>
<evidence type="ECO:0000256" key="5">
    <source>
        <dbReference type="ARBA" id="ARBA00022749"/>
    </source>
</evidence>
<comment type="subunit">
    <text evidence="9">Homodimer.</text>
</comment>
<feature type="domain" description="GMPS ATP-PPase" evidence="11">
    <location>
        <begin position="197"/>
        <end position="386"/>
    </location>
</feature>
<dbReference type="GO" id="GO:0005829">
    <property type="term" value="C:cytosol"/>
    <property type="evidence" value="ECO:0007669"/>
    <property type="project" value="TreeGrafter"/>
</dbReference>
<dbReference type="Gene3D" id="3.40.50.620">
    <property type="entry name" value="HUPs"/>
    <property type="match status" value="1"/>
</dbReference>
<dbReference type="NCBIfam" id="TIGR00888">
    <property type="entry name" value="guaA_Nterm"/>
    <property type="match status" value="1"/>
</dbReference>
<dbReference type="CDD" id="cd01997">
    <property type="entry name" value="GMP_synthase_C"/>
    <property type="match status" value="1"/>
</dbReference>
<dbReference type="Proteomes" id="UP000184536">
    <property type="component" value="Unassembled WGS sequence"/>
</dbReference>
<evidence type="ECO:0000259" key="11">
    <source>
        <dbReference type="PROSITE" id="PS51553"/>
    </source>
</evidence>
<dbReference type="InterPro" id="IPR022955">
    <property type="entry name" value="GMP_synthase"/>
</dbReference>
<dbReference type="PANTHER" id="PTHR11922:SF2">
    <property type="entry name" value="GMP SYNTHASE [GLUTAMINE-HYDROLYZING]"/>
    <property type="match status" value="1"/>
</dbReference>
<evidence type="ECO:0000256" key="10">
    <source>
        <dbReference type="PROSITE-ProRule" id="PRU00886"/>
    </source>
</evidence>
<dbReference type="SUPFAM" id="SSF52402">
    <property type="entry name" value="Adenine nucleotide alpha hydrolases-like"/>
    <property type="match status" value="1"/>
</dbReference>
<keyword evidence="5 9" id="KW-0332">GMP biosynthesis</keyword>
<dbReference type="HAMAP" id="MF_00344">
    <property type="entry name" value="GMP_synthase"/>
    <property type="match status" value="1"/>
</dbReference>
<dbReference type="InterPro" id="IPR029062">
    <property type="entry name" value="Class_I_gatase-like"/>
</dbReference>
<keyword evidence="7 9" id="KW-0067">ATP-binding</keyword>
<dbReference type="PANTHER" id="PTHR11922">
    <property type="entry name" value="GMP SYNTHASE-RELATED"/>
    <property type="match status" value="1"/>
</dbReference>
<evidence type="ECO:0000256" key="4">
    <source>
        <dbReference type="ARBA" id="ARBA00022741"/>
    </source>
</evidence>
<dbReference type="PROSITE" id="PS51273">
    <property type="entry name" value="GATASE_TYPE_1"/>
    <property type="match status" value="1"/>
</dbReference>
<protein>
    <recommendedName>
        <fullName evidence="9">GMP synthase [glutamine-hydrolyzing]</fullName>
        <ecNumber evidence="9">6.3.5.2</ecNumber>
    </recommendedName>
    <alternativeName>
        <fullName evidence="9">GMP synthetase</fullName>
    </alternativeName>
    <alternativeName>
        <fullName evidence="9">Glutamine amidotransferase</fullName>
    </alternativeName>
</protein>
<accession>A0A1M6LXA6</accession>
<comment type="catalytic activity">
    <reaction evidence="9">
        <text>XMP + L-glutamine + ATP + H2O = GMP + L-glutamate + AMP + diphosphate + 2 H(+)</text>
        <dbReference type="Rhea" id="RHEA:11680"/>
        <dbReference type="ChEBI" id="CHEBI:15377"/>
        <dbReference type="ChEBI" id="CHEBI:15378"/>
        <dbReference type="ChEBI" id="CHEBI:29985"/>
        <dbReference type="ChEBI" id="CHEBI:30616"/>
        <dbReference type="ChEBI" id="CHEBI:33019"/>
        <dbReference type="ChEBI" id="CHEBI:57464"/>
        <dbReference type="ChEBI" id="CHEBI:58115"/>
        <dbReference type="ChEBI" id="CHEBI:58359"/>
        <dbReference type="ChEBI" id="CHEBI:456215"/>
        <dbReference type="EC" id="6.3.5.2"/>
    </reaction>
</comment>
<keyword evidence="3 9" id="KW-0436">Ligase</keyword>
<feature type="active site" description="Nucleophile" evidence="9">
    <location>
        <position position="83"/>
    </location>
</feature>
<keyword evidence="8 9" id="KW-0315">Glutamine amidotransferase</keyword>
<keyword evidence="13" id="KW-1185">Reference proteome</keyword>
<keyword evidence="6 9" id="KW-0658">Purine biosynthesis</keyword>
<dbReference type="InterPro" id="IPR014729">
    <property type="entry name" value="Rossmann-like_a/b/a_fold"/>
</dbReference>
<dbReference type="CDD" id="cd01742">
    <property type="entry name" value="GATase1_GMP_Synthase"/>
    <property type="match status" value="1"/>
</dbReference>
<proteinExistence type="inferred from homology"/>
<dbReference type="GO" id="GO:0005524">
    <property type="term" value="F:ATP binding"/>
    <property type="evidence" value="ECO:0007669"/>
    <property type="project" value="UniProtKB-UniRule"/>
</dbReference>
<evidence type="ECO:0000256" key="8">
    <source>
        <dbReference type="ARBA" id="ARBA00022962"/>
    </source>
</evidence>
<evidence type="ECO:0000256" key="2">
    <source>
        <dbReference type="ARBA" id="ARBA00005153"/>
    </source>
</evidence>
<dbReference type="RefSeq" id="WP_110941866.1">
    <property type="nucleotide sequence ID" value="NZ_FQZV01000040.1"/>
</dbReference>
<evidence type="ECO:0000313" key="12">
    <source>
        <dbReference type="EMBL" id="SHJ75785.1"/>
    </source>
</evidence>
<name>A0A1M6LXA6_9FIRM</name>
<dbReference type="EC" id="6.3.5.2" evidence="9"/>
<reference evidence="13" key="1">
    <citation type="submission" date="2016-11" db="EMBL/GenBank/DDBJ databases">
        <authorList>
            <person name="Varghese N."/>
            <person name="Submissions S."/>
        </authorList>
    </citation>
    <scope>NUCLEOTIDE SEQUENCE [LARGE SCALE GENOMIC DNA]</scope>
    <source>
        <strain evidence="13">DSM 17957</strain>
    </source>
</reference>
<evidence type="ECO:0000256" key="9">
    <source>
        <dbReference type="HAMAP-Rule" id="MF_00344"/>
    </source>
</evidence>
<dbReference type="Pfam" id="PF00958">
    <property type="entry name" value="GMP_synt_C"/>
    <property type="match status" value="1"/>
</dbReference>
<gene>
    <name evidence="9" type="primary">guaA</name>
    <name evidence="12" type="ORF">SAMN02745975_02795</name>
</gene>
<dbReference type="InterPro" id="IPR004739">
    <property type="entry name" value="GMP_synth_GATase"/>
</dbReference>
<dbReference type="AlphaFoldDB" id="A0A1M6LXA6"/>
<dbReference type="Gene3D" id="3.30.300.10">
    <property type="match status" value="1"/>
</dbReference>
<dbReference type="GO" id="GO:0003921">
    <property type="term" value="F:GMP synthase activity"/>
    <property type="evidence" value="ECO:0007669"/>
    <property type="project" value="InterPro"/>
</dbReference>
<dbReference type="Pfam" id="PF02540">
    <property type="entry name" value="NAD_synthase"/>
    <property type="match status" value="1"/>
</dbReference>
<comment type="function">
    <text evidence="1 9">Catalyzes the synthesis of GMP from XMP.</text>
</comment>
<dbReference type="Pfam" id="PF00117">
    <property type="entry name" value="GATase"/>
    <property type="match status" value="1"/>
</dbReference>
<dbReference type="Gene3D" id="3.40.50.880">
    <property type="match status" value="1"/>
</dbReference>
<dbReference type="EMBL" id="FQZV01000040">
    <property type="protein sequence ID" value="SHJ75785.1"/>
    <property type="molecule type" value="Genomic_DNA"/>
</dbReference>
<dbReference type="FunFam" id="3.40.50.620:FF:000001">
    <property type="entry name" value="GMP synthase [glutamine-hydrolyzing]"/>
    <property type="match status" value="1"/>
</dbReference>
<evidence type="ECO:0000256" key="1">
    <source>
        <dbReference type="ARBA" id="ARBA00002332"/>
    </source>
</evidence>
<dbReference type="STRING" id="1121919.SAMN02745975_02795"/>
<evidence type="ECO:0000256" key="3">
    <source>
        <dbReference type="ARBA" id="ARBA00022598"/>
    </source>
</evidence>
<dbReference type="NCBIfam" id="NF000848">
    <property type="entry name" value="PRK00074.1"/>
    <property type="match status" value="1"/>
</dbReference>
<dbReference type="FunFam" id="3.40.50.880:FF:000001">
    <property type="entry name" value="GMP synthase [glutamine-hydrolyzing]"/>
    <property type="match status" value="1"/>
</dbReference>
<organism evidence="12 13">
    <name type="scientific">Geosporobacter subterraneus DSM 17957</name>
    <dbReference type="NCBI Taxonomy" id="1121919"/>
    <lineage>
        <taxon>Bacteria</taxon>
        <taxon>Bacillati</taxon>
        <taxon>Bacillota</taxon>
        <taxon>Clostridia</taxon>
        <taxon>Peptostreptococcales</taxon>
        <taxon>Thermotaleaceae</taxon>
        <taxon>Geosporobacter</taxon>
    </lineage>
</organism>
<feature type="binding site" evidence="10">
    <location>
        <begin position="224"/>
        <end position="230"/>
    </location>
    <ligand>
        <name>ATP</name>
        <dbReference type="ChEBI" id="CHEBI:30616"/>
    </ligand>
</feature>
<dbReference type="SUPFAM" id="SSF52317">
    <property type="entry name" value="Class I glutamine amidotransferase-like"/>
    <property type="match status" value="1"/>
</dbReference>
<keyword evidence="4 9" id="KW-0547">Nucleotide-binding</keyword>
<dbReference type="OrthoDB" id="9802219at2"/>
<dbReference type="InterPro" id="IPR022310">
    <property type="entry name" value="NAD/GMP_synthase"/>
</dbReference>
<dbReference type="NCBIfam" id="TIGR00884">
    <property type="entry name" value="guaA_Cterm"/>
    <property type="match status" value="1"/>
</dbReference>
<dbReference type="PRINTS" id="PR00096">
    <property type="entry name" value="GATASE"/>
</dbReference>
<sequence>MKSQELILIIDFGGQYKQLIARRVRENNVYCEVVSYRTPLDKIKEMNPKGIIFTGGPASVYAENAPTCDPGIFEMGVPVLGICYGGQLMAQIFGGKVNRASSREYGRVALRMTDKEGIFKGISDNTKCWMSHTDFIEIAPEGFTITATTDHCPVAAMKEASKKLYAVQFHPEVEHTEMGREIIENFVFEVCGCAGDWNMHDFAEQSITEIKEKVGDKKVLCALSGGVDSSVAAVLVHRAIGNQLTCIFVDHGLLRKDEGDQVEQVFKEKFQMNLIRVNAQERFLGKLAGVTDPETKRKIIGEEFIRVFEEEASKLGQIDYLVQGTVYPDVIESGTDTAAVIKSHHNVGGLPEDMQFSLIEPLRQLFKDEVRKVGEELGIPEEIVWRQPFPGPGLAIRVLGEITEEKLHIVRESDAILRDEIRKAGLHREIWQYFTALPNIKSVGVMGDERTYSHTVALRAVTSSDGMTSDWARIPYEVLEKISNRIVNEVDNVNRIVYDITSKPPSTIEWE</sequence>
<evidence type="ECO:0000256" key="6">
    <source>
        <dbReference type="ARBA" id="ARBA00022755"/>
    </source>
</evidence>
<evidence type="ECO:0000256" key="7">
    <source>
        <dbReference type="ARBA" id="ARBA00022840"/>
    </source>
</evidence>
<dbReference type="InterPro" id="IPR017926">
    <property type="entry name" value="GATASE"/>
</dbReference>
<dbReference type="InterPro" id="IPR001674">
    <property type="entry name" value="GMP_synth_C"/>
</dbReference>
<comment type="pathway">
    <text evidence="2 9">Purine metabolism; GMP biosynthesis; GMP from XMP (L-Gln route): step 1/1.</text>
</comment>
<feature type="active site" evidence="9">
    <location>
        <position position="172"/>
    </location>
</feature>
<dbReference type="PRINTS" id="PR00099">
    <property type="entry name" value="CPSGATASE"/>
</dbReference>
<dbReference type="FunFam" id="3.30.300.10:FF:000002">
    <property type="entry name" value="GMP synthase [glutamine-hydrolyzing]"/>
    <property type="match status" value="1"/>
</dbReference>
<dbReference type="InterPro" id="IPR025777">
    <property type="entry name" value="GMPS_ATP_PPase_dom"/>
</dbReference>
<dbReference type="UniPathway" id="UPA00189">
    <property type="reaction ID" value="UER00296"/>
</dbReference>
<evidence type="ECO:0000313" key="13">
    <source>
        <dbReference type="Proteomes" id="UP000184536"/>
    </source>
</evidence>